<gene>
    <name evidence="2" type="ORF">EG328_006516</name>
</gene>
<protein>
    <submittedName>
        <fullName evidence="2">Uncharacterized protein</fullName>
    </submittedName>
</protein>
<feature type="compositionally biased region" description="Polar residues" evidence="1">
    <location>
        <begin position="268"/>
        <end position="277"/>
    </location>
</feature>
<accession>A0A8H3UJV1</accession>
<evidence type="ECO:0000256" key="1">
    <source>
        <dbReference type="SAM" id="MobiDB-lite"/>
    </source>
</evidence>
<organism evidence="2 3">
    <name type="scientific">Venturia inaequalis</name>
    <name type="common">Apple scab fungus</name>
    <dbReference type="NCBI Taxonomy" id="5025"/>
    <lineage>
        <taxon>Eukaryota</taxon>
        <taxon>Fungi</taxon>
        <taxon>Dikarya</taxon>
        <taxon>Ascomycota</taxon>
        <taxon>Pezizomycotina</taxon>
        <taxon>Dothideomycetes</taxon>
        <taxon>Pleosporomycetidae</taxon>
        <taxon>Venturiales</taxon>
        <taxon>Venturiaceae</taxon>
        <taxon>Venturia</taxon>
    </lineage>
</organism>
<dbReference type="EMBL" id="WNWS01000347">
    <property type="protein sequence ID" value="KAE9970009.1"/>
    <property type="molecule type" value="Genomic_DNA"/>
</dbReference>
<feature type="compositionally biased region" description="Low complexity" evidence="1">
    <location>
        <begin position="469"/>
        <end position="480"/>
    </location>
</feature>
<name>A0A8H3UJV1_VENIN</name>
<sequence>MTERYQGWSLQAEGHEDTKSTSHTVFPFPSADSHPSQTTIHSGFTAINRQLPQNTAPSSTADTNTDAHVDISHAAKHPIVAQYLGIGLGDAHVSRFEPRATMRSHATAVIPSPASKQAKETAKKRSASTPLPKPAKKTKRCRSDDDGHAIDSASKTATRSKKKRPSAPPTESDKENSVPHDSGRQCEALLNESFALSEQTAKRLSAWRFQPSPSTSTYVEATAQSVPHTSATSSSSIRNSSIESRSLLSPVTSPDVIKKDSQGYGHSIHNSAPHLSSSNRLIISKPQAILTPPRPPPKSRRHHVLETIFEESPGEHARGLPDPVSDSPIVPICDSPEPNSTAAVDLNDLFEDDLFDDLNDGDLLDLELPSSATISPLSQVSRDNLHLSQAVQPVSPVIRRNVYPDIIDLVSDDEWNILEDEEIAFLDLTDDAAQIVTPASTATIRNTGRSKLTPAETFVSDKDHGTPITQSESTTSQQEQVSPQLLTITAAEATEDYLHAILHPPIIRPPFPEPIRDRSPLIGVSASLVLKTCFRIGECLNVGCTFARNSNSQSSDTILIELYAKVVSSHRAANGVTQHFVLADLFHEKRGPFLNATCETWRGSELWEYDCGRLLCADLSGEKKICRAVGRMKREGGKWRFVVLNIWEATWEDVEFVRGIVCGV</sequence>
<evidence type="ECO:0000313" key="2">
    <source>
        <dbReference type="EMBL" id="KAE9970009.1"/>
    </source>
</evidence>
<feature type="compositionally biased region" description="Low complexity" evidence="1">
    <location>
        <begin position="225"/>
        <end position="251"/>
    </location>
</feature>
<comment type="caution">
    <text evidence="2">The sequence shown here is derived from an EMBL/GenBank/DDBJ whole genome shotgun (WGS) entry which is preliminary data.</text>
</comment>
<feature type="compositionally biased region" description="Basic and acidic residues" evidence="1">
    <location>
        <begin position="171"/>
        <end position="182"/>
    </location>
</feature>
<feature type="region of interest" description="Disordered" evidence="1">
    <location>
        <begin position="220"/>
        <end position="277"/>
    </location>
</feature>
<dbReference type="Proteomes" id="UP000447873">
    <property type="component" value="Unassembled WGS sequence"/>
</dbReference>
<feature type="region of interest" description="Disordered" evidence="1">
    <location>
        <begin position="102"/>
        <end position="182"/>
    </location>
</feature>
<dbReference type="AlphaFoldDB" id="A0A8H3UJV1"/>
<evidence type="ECO:0000313" key="3">
    <source>
        <dbReference type="Proteomes" id="UP000447873"/>
    </source>
</evidence>
<feature type="region of interest" description="Disordered" evidence="1">
    <location>
        <begin position="1"/>
        <end position="39"/>
    </location>
</feature>
<proteinExistence type="predicted"/>
<feature type="region of interest" description="Disordered" evidence="1">
    <location>
        <begin position="458"/>
        <end position="481"/>
    </location>
</feature>
<reference evidence="2 3" key="1">
    <citation type="submission" date="2018-12" db="EMBL/GenBank/DDBJ databases">
        <title>Venturia inaequalis Genome Resource.</title>
        <authorList>
            <person name="Lichtner F.J."/>
        </authorList>
    </citation>
    <scope>NUCLEOTIDE SEQUENCE [LARGE SCALE GENOMIC DNA]</scope>
    <source>
        <strain evidence="2 3">120213</strain>
    </source>
</reference>